<dbReference type="Proteomes" id="UP001367771">
    <property type="component" value="Unassembled WGS sequence"/>
</dbReference>
<dbReference type="Pfam" id="PF21321">
    <property type="entry name" value="HTH_66"/>
    <property type="match status" value="1"/>
</dbReference>
<gene>
    <name evidence="2" type="ORF">V8201_12120</name>
</gene>
<evidence type="ECO:0000259" key="1">
    <source>
        <dbReference type="Pfam" id="PF21321"/>
    </source>
</evidence>
<dbReference type="EMBL" id="JBBBDM010000005">
    <property type="protein sequence ID" value="MEI5687826.1"/>
    <property type="molecule type" value="Genomic_DNA"/>
</dbReference>
<comment type="caution">
    <text evidence="2">The sequence shown here is derived from an EMBL/GenBank/DDBJ whole genome shotgun (WGS) entry which is preliminary data.</text>
</comment>
<keyword evidence="3" id="KW-1185">Reference proteome</keyword>
<dbReference type="InterPro" id="IPR048708">
    <property type="entry name" value="VapB45-like_HTH"/>
</dbReference>
<feature type="domain" description="Putative antitoxin VapB45-like DNA-binding HTH" evidence="1">
    <location>
        <begin position="10"/>
        <end position="89"/>
    </location>
</feature>
<evidence type="ECO:0000313" key="2">
    <source>
        <dbReference type="EMBL" id="MEI5687826.1"/>
    </source>
</evidence>
<dbReference type="InterPro" id="IPR036388">
    <property type="entry name" value="WH-like_DNA-bd_sf"/>
</dbReference>
<sequence>MAEAAFGIGVYTAPEAAQMVGMHAQTLRRWLLGYEHAGIDAARRHEPPLWQPQYAPDETDGVLLGFRDLVEARIVHALRGKHIGLPTIRICIDRARAIVGADHPFSTALFKTDGKTIFLEITRDLDEPHLIDLKHSQGVFNRVVAPSLADLDFGPEGATRWWLLPGKRTIVADPACAFGQPIIAATGITTARVAQAVAAEGSVSSVAQIYEIRPSLIRDALTYQQQRALRQAA</sequence>
<name>A0ABU8H4C7_9SPHN</name>
<dbReference type="Gene3D" id="1.10.10.10">
    <property type="entry name" value="Winged helix-like DNA-binding domain superfamily/Winged helix DNA-binding domain"/>
    <property type="match status" value="1"/>
</dbReference>
<reference evidence="2 3" key="1">
    <citation type="journal article" date="2013" name="Int. J. Syst. Evol. Microbiol.">
        <title>Sphingomonas kyungheensis sp. nov., a bacterium with ginsenoside-converting activity isolated from soil of a ginseng field.</title>
        <authorList>
            <person name="Son H.M."/>
            <person name="Yang J.E."/>
            <person name="Park Y."/>
            <person name="Han C.K."/>
            <person name="Kim S.G."/>
            <person name="Kook M."/>
            <person name="Yi T.H."/>
        </authorList>
    </citation>
    <scope>NUCLEOTIDE SEQUENCE [LARGE SCALE GENOMIC DNA]</scope>
    <source>
        <strain evidence="2 3">LMG 26582</strain>
    </source>
</reference>
<proteinExistence type="predicted"/>
<accession>A0ABU8H4C7</accession>
<dbReference type="RefSeq" id="WP_336545454.1">
    <property type="nucleotide sequence ID" value="NZ_JBBBDM010000005.1"/>
</dbReference>
<evidence type="ECO:0000313" key="3">
    <source>
        <dbReference type="Proteomes" id="UP001367771"/>
    </source>
</evidence>
<dbReference type="InterPro" id="IPR007367">
    <property type="entry name" value="DUF433"/>
</dbReference>
<organism evidence="2 3">
    <name type="scientific">Sphingomonas kyungheensis</name>
    <dbReference type="NCBI Taxonomy" id="1069987"/>
    <lineage>
        <taxon>Bacteria</taxon>
        <taxon>Pseudomonadati</taxon>
        <taxon>Pseudomonadota</taxon>
        <taxon>Alphaproteobacteria</taxon>
        <taxon>Sphingomonadales</taxon>
        <taxon>Sphingomonadaceae</taxon>
        <taxon>Sphingomonas</taxon>
    </lineage>
</organism>
<protein>
    <submittedName>
        <fullName evidence="2">DUF433 domain-containing protein</fullName>
    </submittedName>
</protein>
<dbReference type="Pfam" id="PF04255">
    <property type="entry name" value="DUF433"/>
    <property type="match status" value="1"/>
</dbReference>